<proteinExistence type="predicted"/>
<dbReference type="AlphaFoldDB" id="A0A182VM66"/>
<accession>A0A182VM66</accession>
<sequence>MLGSWASMILTYRHIGTSSCLRSFAIAATISNDPRRASLRTERAENTRRGDRLVPLSRCDVLDTSTTANGAVGFTRLILKRLFFRQKSKLHSTMSRLLLVSSRCIVVVFWSAACWPLFRTRLNAARNCVFMPT</sequence>
<dbReference type="Proteomes" id="UP000075903">
    <property type="component" value="Unassembled WGS sequence"/>
</dbReference>
<evidence type="ECO:0000313" key="1">
    <source>
        <dbReference type="EnsemblMetazoa" id="AMEM017320-PA"/>
    </source>
</evidence>
<evidence type="ECO:0000313" key="2">
    <source>
        <dbReference type="Proteomes" id="UP000075903"/>
    </source>
</evidence>
<dbReference type="EnsemblMetazoa" id="AMEM017320-RA">
    <property type="protein sequence ID" value="AMEM017320-PA"/>
    <property type="gene ID" value="AMEM017320"/>
</dbReference>
<organism evidence="1 2">
    <name type="scientific">Anopheles merus</name>
    <name type="common">Mosquito</name>
    <dbReference type="NCBI Taxonomy" id="30066"/>
    <lineage>
        <taxon>Eukaryota</taxon>
        <taxon>Metazoa</taxon>
        <taxon>Ecdysozoa</taxon>
        <taxon>Arthropoda</taxon>
        <taxon>Hexapoda</taxon>
        <taxon>Insecta</taxon>
        <taxon>Pterygota</taxon>
        <taxon>Neoptera</taxon>
        <taxon>Endopterygota</taxon>
        <taxon>Diptera</taxon>
        <taxon>Nematocera</taxon>
        <taxon>Culicoidea</taxon>
        <taxon>Culicidae</taxon>
        <taxon>Anophelinae</taxon>
        <taxon>Anopheles</taxon>
    </lineage>
</organism>
<name>A0A182VM66_ANOME</name>
<keyword evidence="2" id="KW-1185">Reference proteome</keyword>
<protein>
    <submittedName>
        <fullName evidence="1">Uncharacterized protein</fullName>
    </submittedName>
</protein>
<dbReference type="VEuPathDB" id="VectorBase:AMEM017320"/>
<reference evidence="1" key="1">
    <citation type="submission" date="2020-05" db="UniProtKB">
        <authorList>
            <consortium name="EnsemblMetazoa"/>
        </authorList>
    </citation>
    <scope>IDENTIFICATION</scope>
    <source>
        <strain evidence="1">MAF</strain>
    </source>
</reference>